<dbReference type="InterPro" id="IPR024474">
    <property type="entry name" value="Znf_dom_IS66"/>
</dbReference>
<evidence type="ECO:0000259" key="3">
    <source>
        <dbReference type="Pfam" id="PF13007"/>
    </source>
</evidence>
<dbReference type="OrthoDB" id="9760067at2"/>
<sequence>MTGQEELLLLRALVEKQKEELAAKDEIIAKQNIRIENMVQALLQARKKLFGPSTETTKSLDGQLSLFETAQELAKELFGEQQKITVPSHTRKARQPGVRQEMLAGLPKEIEEYIIPDDEVCSKCGEDLMIIGKRIVRTEVTYEPAKLKVKQIVQQIAKCTQCGKEGSENPKDHFQKAAIPVPVLSHSIATPSLVAQVMYQKFAMGMPFARQEKDWYRLGLILSRSNMANWTNRCSEEWLTPVYERIHAELLSCEVLHMDETRIQCNREDGKKASSDSYMWVIRSGACEHIQAVLFHYSPSRKREIARQLLSGFRGYLTTDAYSAYEKVENIRRNLCWSHCRRYYIDSIPLTSNGKEIPGSKGAEGRAFIDLLFKVENEIKDLSYEEIREQRQERSRPILDAFWSWVNETAAIPTTNEKLTAALNYSRNQKKYLETFLEDGRLPISNNLCEASIRPFATGRRAWLFADSPKGATANAVLYTLVESARANELDVYEYLNYLLTEIPNSDYLHQPEVLEKYLPWSQELPEVCRLNHNYKKCLK</sequence>
<evidence type="ECO:0000313" key="7">
    <source>
        <dbReference type="Proteomes" id="UP000176244"/>
    </source>
</evidence>
<name>A0A1F2PKA4_9FIRM</name>
<feature type="domain" description="Transposase IS66 central" evidence="1">
    <location>
        <begin position="186"/>
        <end position="473"/>
    </location>
</feature>
<proteinExistence type="predicted"/>
<evidence type="ECO:0000313" key="5">
    <source>
        <dbReference type="EMBL" id="OFV71435.1"/>
    </source>
</evidence>
<dbReference type="Pfam" id="PF13817">
    <property type="entry name" value="DDE_Tnp_IS66_C"/>
    <property type="match status" value="1"/>
</dbReference>
<organism evidence="5 7">
    <name type="scientific">Acetobacterium wieringae</name>
    <dbReference type="NCBI Taxonomy" id="52694"/>
    <lineage>
        <taxon>Bacteria</taxon>
        <taxon>Bacillati</taxon>
        <taxon>Bacillota</taxon>
        <taxon>Clostridia</taxon>
        <taxon>Eubacteriales</taxon>
        <taxon>Eubacteriaceae</taxon>
        <taxon>Acetobacterium</taxon>
    </lineage>
</organism>
<dbReference type="Pfam" id="PF03050">
    <property type="entry name" value="DDE_Tnp_IS66"/>
    <property type="match status" value="1"/>
</dbReference>
<dbReference type="RefSeq" id="WP_070370395.1">
    <property type="nucleotide sequence ID" value="NZ_CP087994.1"/>
</dbReference>
<feature type="domain" description="Transposase IS66 C-terminal" evidence="4">
    <location>
        <begin position="480"/>
        <end position="521"/>
    </location>
</feature>
<dbReference type="Proteomes" id="UP001163550">
    <property type="component" value="Chromosome"/>
</dbReference>
<evidence type="ECO:0000313" key="6">
    <source>
        <dbReference type="EMBL" id="UYO62736.1"/>
    </source>
</evidence>
<dbReference type="InterPro" id="IPR039552">
    <property type="entry name" value="IS66_C"/>
</dbReference>
<evidence type="ECO:0000313" key="8">
    <source>
        <dbReference type="Proteomes" id="UP001163550"/>
    </source>
</evidence>
<gene>
    <name evidence="5" type="ORF">ACWI_10510</name>
    <name evidence="6" type="ORF">LNN31_18485</name>
</gene>
<feature type="domain" description="Transposase IS66 zinc-finger binding" evidence="2">
    <location>
        <begin position="119"/>
        <end position="163"/>
    </location>
</feature>
<dbReference type="NCBIfam" id="NF033517">
    <property type="entry name" value="transpos_IS66"/>
    <property type="match status" value="1"/>
</dbReference>
<feature type="domain" description="Transposase TnpC homeodomain" evidence="3">
    <location>
        <begin position="44"/>
        <end position="109"/>
    </location>
</feature>
<keyword evidence="8" id="KW-1185">Reference proteome</keyword>
<dbReference type="AlphaFoldDB" id="A0A1F2PKA4"/>
<dbReference type="PANTHER" id="PTHR33678">
    <property type="entry name" value="BLL1576 PROTEIN"/>
    <property type="match status" value="1"/>
</dbReference>
<dbReference type="Pfam" id="PF13007">
    <property type="entry name" value="LZ_Tnp_IS66"/>
    <property type="match status" value="1"/>
</dbReference>
<protein>
    <submittedName>
        <fullName evidence="6">IS66 family transposase</fullName>
    </submittedName>
    <submittedName>
        <fullName evidence="5">Transposase IS66 family protein</fullName>
    </submittedName>
</protein>
<dbReference type="EMBL" id="CP087994">
    <property type="protein sequence ID" value="UYO62736.1"/>
    <property type="molecule type" value="Genomic_DNA"/>
</dbReference>
<dbReference type="Proteomes" id="UP000176244">
    <property type="component" value="Unassembled WGS sequence"/>
</dbReference>
<dbReference type="InterPro" id="IPR052344">
    <property type="entry name" value="Transposase-related"/>
</dbReference>
<reference evidence="5 7" key="1">
    <citation type="submission" date="2015-09" db="EMBL/GenBank/DDBJ databases">
        <title>Genome sequence of Acetobacterium wieringae DSM 1911.</title>
        <authorList>
            <person name="Poehlein A."/>
            <person name="Bengelsdorf F.R."/>
            <person name="Schiel-Bengelsdorf B."/>
            <person name="Duerre P."/>
            <person name="Daniel R."/>
        </authorList>
    </citation>
    <scope>NUCLEOTIDE SEQUENCE [LARGE SCALE GENOMIC DNA]</scope>
    <source>
        <strain evidence="5 7">DSM 1911</strain>
    </source>
</reference>
<evidence type="ECO:0000259" key="1">
    <source>
        <dbReference type="Pfam" id="PF03050"/>
    </source>
</evidence>
<accession>A0A1F2PKA4</accession>
<dbReference type="STRING" id="52694.ACWI_10510"/>
<dbReference type="Pfam" id="PF13005">
    <property type="entry name" value="zf-IS66"/>
    <property type="match status" value="1"/>
</dbReference>
<reference evidence="6" key="2">
    <citation type="submission" date="2021-11" db="EMBL/GenBank/DDBJ databases">
        <title>Isoprene-degrading acetogen.</title>
        <authorList>
            <person name="Yang Y."/>
            <person name="Jin H."/>
            <person name="Yan J."/>
        </authorList>
    </citation>
    <scope>NUCLEOTIDE SEQUENCE</scope>
    <source>
        <strain evidence="6">Berkeley</strain>
    </source>
</reference>
<evidence type="ECO:0000259" key="4">
    <source>
        <dbReference type="Pfam" id="PF13817"/>
    </source>
</evidence>
<dbReference type="InterPro" id="IPR024463">
    <property type="entry name" value="Transposase_TnpC_homeodom"/>
</dbReference>
<dbReference type="InterPro" id="IPR004291">
    <property type="entry name" value="Transposase_IS66_central"/>
</dbReference>
<dbReference type="EMBL" id="LKEU01000021">
    <property type="protein sequence ID" value="OFV71435.1"/>
    <property type="molecule type" value="Genomic_DNA"/>
</dbReference>
<evidence type="ECO:0000259" key="2">
    <source>
        <dbReference type="Pfam" id="PF13005"/>
    </source>
</evidence>